<dbReference type="Pfam" id="PF04568">
    <property type="entry name" value="IATP"/>
    <property type="match status" value="1"/>
</dbReference>
<accession>A0A177BA58</accession>
<reference evidence="8 9" key="1">
    <citation type="submission" date="2016-04" db="EMBL/GenBank/DDBJ databases">
        <title>The genome of Intoshia linei affirms orthonectids as highly simplified spiralians.</title>
        <authorList>
            <person name="Mikhailov K.V."/>
            <person name="Slusarev G.S."/>
            <person name="Nikitin M.A."/>
            <person name="Logacheva M.D."/>
            <person name="Penin A."/>
            <person name="Aleoshin V."/>
            <person name="Panchin Y.V."/>
        </authorList>
    </citation>
    <scope>NUCLEOTIDE SEQUENCE [LARGE SCALE GENOMIC DNA]</scope>
    <source>
        <strain evidence="8">Intl2013</strain>
        <tissue evidence="8">Whole animal</tissue>
    </source>
</reference>
<sequence length="99" mass="10834">MNVRNLTKCFDIWKNGKTQIFRSMSSKSGDLGSGVNKGGGSGGSIRSSGGAFGAKEAANEEAYFLNLKKKQLEIVRKAIKELKQVEDEVEKHVTDIDKK</sequence>
<comment type="caution">
    <text evidence="8">The sequence shown here is derived from an EMBL/GenBank/DDBJ whole genome shotgun (WGS) entry which is preliminary data.</text>
</comment>
<keyword evidence="4 6" id="KW-0175">Coiled coil</keyword>
<protein>
    <recommendedName>
        <fullName evidence="10">ATPase inhibitor, mitochondrial</fullName>
    </recommendedName>
</protein>
<dbReference type="Proteomes" id="UP000078046">
    <property type="component" value="Unassembled WGS sequence"/>
</dbReference>
<evidence type="ECO:0000256" key="5">
    <source>
        <dbReference type="ARBA" id="ARBA00023128"/>
    </source>
</evidence>
<dbReference type="GO" id="GO:0005739">
    <property type="term" value="C:mitochondrion"/>
    <property type="evidence" value="ECO:0007669"/>
    <property type="project" value="UniProtKB-SubCell"/>
</dbReference>
<evidence type="ECO:0000256" key="2">
    <source>
        <dbReference type="ARBA" id="ARBA00010901"/>
    </source>
</evidence>
<proteinExistence type="inferred from homology"/>
<evidence type="ECO:0008006" key="10">
    <source>
        <dbReference type="Google" id="ProtNLM"/>
    </source>
</evidence>
<evidence type="ECO:0000256" key="1">
    <source>
        <dbReference type="ARBA" id="ARBA00004173"/>
    </source>
</evidence>
<feature type="coiled-coil region" evidence="6">
    <location>
        <begin position="65"/>
        <end position="95"/>
    </location>
</feature>
<dbReference type="GO" id="GO:0042030">
    <property type="term" value="F:ATPase inhibitor activity"/>
    <property type="evidence" value="ECO:0007669"/>
    <property type="project" value="InterPro"/>
</dbReference>
<evidence type="ECO:0000256" key="4">
    <source>
        <dbReference type="ARBA" id="ARBA00023054"/>
    </source>
</evidence>
<dbReference type="PANTHER" id="PTHR48417:SF1">
    <property type="entry name" value="ATP SYNTHASE F1 SUBUNIT EPSILON"/>
    <property type="match status" value="1"/>
</dbReference>
<dbReference type="PANTHER" id="PTHR48417">
    <property type="entry name" value="ATP SYNTHASE F1 SUBUNIT EPSILON"/>
    <property type="match status" value="1"/>
</dbReference>
<keyword evidence="9" id="KW-1185">Reference proteome</keyword>
<keyword evidence="3" id="KW-0809">Transit peptide</keyword>
<feature type="compositionally biased region" description="Gly residues" evidence="7">
    <location>
        <begin position="31"/>
        <end position="43"/>
    </location>
</feature>
<evidence type="ECO:0000256" key="3">
    <source>
        <dbReference type="ARBA" id="ARBA00022946"/>
    </source>
</evidence>
<organism evidence="8 9">
    <name type="scientific">Intoshia linei</name>
    <dbReference type="NCBI Taxonomy" id="1819745"/>
    <lineage>
        <taxon>Eukaryota</taxon>
        <taxon>Metazoa</taxon>
        <taxon>Spiralia</taxon>
        <taxon>Lophotrochozoa</taxon>
        <taxon>Mesozoa</taxon>
        <taxon>Orthonectida</taxon>
        <taxon>Rhopaluridae</taxon>
        <taxon>Intoshia</taxon>
    </lineage>
</organism>
<evidence type="ECO:0000256" key="6">
    <source>
        <dbReference type="SAM" id="Coils"/>
    </source>
</evidence>
<evidence type="ECO:0000313" key="9">
    <source>
        <dbReference type="Proteomes" id="UP000078046"/>
    </source>
</evidence>
<comment type="similarity">
    <text evidence="2">Belongs to the ATPase inhibitor family.</text>
</comment>
<name>A0A177BA58_9BILA</name>
<feature type="region of interest" description="Disordered" evidence="7">
    <location>
        <begin position="24"/>
        <end position="51"/>
    </location>
</feature>
<keyword evidence="5" id="KW-0496">Mitochondrion</keyword>
<gene>
    <name evidence="8" type="ORF">A3Q56_01961</name>
</gene>
<dbReference type="InterPro" id="IPR007648">
    <property type="entry name" value="ATPase_inhibitor_mt"/>
</dbReference>
<dbReference type="Gene3D" id="1.20.5.500">
    <property type="entry name" value="Single helix bin"/>
    <property type="match status" value="1"/>
</dbReference>
<dbReference type="EMBL" id="LWCA01000160">
    <property type="protein sequence ID" value="OAF70324.1"/>
    <property type="molecule type" value="Genomic_DNA"/>
</dbReference>
<evidence type="ECO:0000256" key="7">
    <source>
        <dbReference type="SAM" id="MobiDB-lite"/>
    </source>
</evidence>
<evidence type="ECO:0000313" key="8">
    <source>
        <dbReference type="EMBL" id="OAF70324.1"/>
    </source>
</evidence>
<dbReference type="SUPFAM" id="SSF64602">
    <property type="entry name" value="F1 ATPase inhibitor, IF1, C-terminal domain"/>
    <property type="match status" value="1"/>
</dbReference>
<dbReference type="AlphaFoldDB" id="A0A177BA58"/>
<comment type="subcellular location">
    <subcellularLocation>
        <location evidence="1">Mitochondrion</location>
    </subcellularLocation>
</comment>